<protein>
    <recommendedName>
        <fullName evidence="3">YolD-like protein</fullName>
    </recommendedName>
</protein>
<evidence type="ECO:0000313" key="1">
    <source>
        <dbReference type="EMBL" id="AHF07231.1"/>
    </source>
</evidence>
<reference evidence="1 2" key="1">
    <citation type="submission" date="2013-12" db="EMBL/GenBank/DDBJ databases">
        <authorList>
            <consortium name="DOE Joint Genome Institute"/>
            <person name="Smidt H."/>
            <person name="Huntemann M."/>
            <person name="Han J."/>
            <person name="Chen A."/>
            <person name="Kyrpides N."/>
            <person name="Mavromatis K."/>
            <person name="Markowitz V."/>
            <person name="Palaniappan K."/>
            <person name="Ivanova N."/>
            <person name="Schaumberg A."/>
            <person name="Pati A."/>
            <person name="Liolios K."/>
            <person name="Nordberg H.P."/>
            <person name="Cantor M.N."/>
            <person name="Hua S.X."/>
            <person name="Woyke T."/>
        </authorList>
    </citation>
    <scope>NUCLEOTIDE SEQUENCE [LARGE SCALE GENOMIC DNA]</scope>
    <source>
        <strain evidence="2">DSM 15288</strain>
    </source>
</reference>
<sequence>MPVSERAKQFMPFAAVRGLNEALAKKERDLGIVQKTELSEEMADELNAKLALLQKGSIATVTYFCDGEYRSISGEVLLFNVVNRILRIADTKITFDDILDISMEETAEEDSRHGVL</sequence>
<name>W0EDU3_9FIRM</name>
<dbReference type="KEGG" id="dmt:DESME_09420"/>
<proteinExistence type="predicted"/>
<dbReference type="InterPro" id="IPR014962">
    <property type="entry name" value="YolD"/>
</dbReference>
<dbReference type="STRING" id="871968.DESME_09420"/>
<dbReference type="Pfam" id="PF08863">
    <property type="entry name" value="YolD"/>
    <property type="match status" value="1"/>
</dbReference>
<keyword evidence="2" id="KW-1185">Reference proteome</keyword>
<dbReference type="OrthoDB" id="361760at2"/>
<evidence type="ECO:0000313" key="2">
    <source>
        <dbReference type="Proteomes" id="UP000010847"/>
    </source>
</evidence>
<dbReference type="eggNOG" id="ENOG5032Y5H">
    <property type="taxonomic scope" value="Bacteria"/>
</dbReference>
<dbReference type="AlphaFoldDB" id="W0EDU3"/>
<dbReference type="HOGENOM" id="CLU_131538_1_1_9"/>
<gene>
    <name evidence="1" type="ORF">DESME_09420</name>
</gene>
<accession>W0EDU3</accession>
<organism evidence="1 2">
    <name type="scientific">Desulfitobacterium metallireducens DSM 15288</name>
    <dbReference type="NCBI Taxonomy" id="871968"/>
    <lineage>
        <taxon>Bacteria</taxon>
        <taxon>Bacillati</taxon>
        <taxon>Bacillota</taxon>
        <taxon>Clostridia</taxon>
        <taxon>Eubacteriales</taxon>
        <taxon>Desulfitobacteriaceae</taxon>
        <taxon>Desulfitobacterium</taxon>
    </lineage>
</organism>
<evidence type="ECO:0008006" key="3">
    <source>
        <dbReference type="Google" id="ProtNLM"/>
    </source>
</evidence>
<dbReference type="Proteomes" id="UP000010847">
    <property type="component" value="Chromosome"/>
</dbReference>
<dbReference type="EMBL" id="CP007032">
    <property type="protein sequence ID" value="AHF07231.1"/>
    <property type="molecule type" value="Genomic_DNA"/>
</dbReference>